<dbReference type="OrthoDB" id="5976409at2759"/>
<evidence type="ECO:0000256" key="1">
    <source>
        <dbReference type="SAM" id="MobiDB-lite"/>
    </source>
</evidence>
<proteinExistence type="predicted"/>
<organism evidence="2 3">
    <name type="scientific">Desmophyllum pertusum</name>
    <dbReference type="NCBI Taxonomy" id="174260"/>
    <lineage>
        <taxon>Eukaryota</taxon>
        <taxon>Metazoa</taxon>
        <taxon>Cnidaria</taxon>
        <taxon>Anthozoa</taxon>
        <taxon>Hexacorallia</taxon>
        <taxon>Scleractinia</taxon>
        <taxon>Caryophylliina</taxon>
        <taxon>Caryophylliidae</taxon>
        <taxon>Desmophyllum</taxon>
    </lineage>
</organism>
<evidence type="ECO:0000313" key="3">
    <source>
        <dbReference type="Proteomes" id="UP001163046"/>
    </source>
</evidence>
<evidence type="ECO:0000313" key="2">
    <source>
        <dbReference type="EMBL" id="KAJ7394819.1"/>
    </source>
</evidence>
<sequence length="237" mass="26966">MKKLGYALYRGEVYKKVASSKYTFQHCCNVEKFLSLLGNSEYFRETIIKQMKKLDSILGDPESEIADQLRINYDLIEVSGGWCFSVSKREGAHPGRTHSPRWQVQIINTSYYTLPNVYHLPEGYGLRRRAQYCDGCASSLKSPPVAGVWNFLKDHAMDCIVWANNMALTPVDELPRPVAGTVSELASRMMKEEDADLLESVDGPHHPNIEKTREKYFAKKKAEEEQQLSEKGGQLLQ</sequence>
<dbReference type="AlphaFoldDB" id="A0A9X0A8N5"/>
<feature type="region of interest" description="Disordered" evidence="1">
    <location>
        <begin position="218"/>
        <end position="237"/>
    </location>
</feature>
<protein>
    <submittedName>
        <fullName evidence="2">Uncharacterized protein</fullName>
    </submittedName>
</protein>
<accession>A0A9X0A8N5</accession>
<comment type="caution">
    <text evidence="2">The sequence shown here is derived from an EMBL/GenBank/DDBJ whole genome shotgun (WGS) entry which is preliminary data.</text>
</comment>
<name>A0A9X0A8N5_9CNID</name>
<dbReference type="EMBL" id="MU825396">
    <property type="protein sequence ID" value="KAJ7394819.1"/>
    <property type="molecule type" value="Genomic_DNA"/>
</dbReference>
<reference evidence="2" key="1">
    <citation type="submission" date="2023-01" db="EMBL/GenBank/DDBJ databases">
        <title>Genome assembly of the deep-sea coral Lophelia pertusa.</title>
        <authorList>
            <person name="Herrera S."/>
            <person name="Cordes E."/>
        </authorList>
    </citation>
    <scope>NUCLEOTIDE SEQUENCE</scope>
    <source>
        <strain evidence="2">USNM1676648</strain>
        <tissue evidence="2">Polyp</tissue>
    </source>
</reference>
<keyword evidence="3" id="KW-1185">Reference proteome</keyword>
<gene>
    <name evidence="2" type="ORF">OS493_000653</name>
</gene>
<dbReference type="Proteomes" id="UP001163046">
    <property type="component" value="Unassembled WGS sequence"/>
</dbReference>